<proteinExistence type="predicted"/>
<accession>A0A6J8EXZ4</accession>
<feature type="compositionally biased region" description="Polar residues" evidence="1">
    <location>
        <begin position="389"/>
        <end position="407"/>
    </location>
</feature>
<gene>
    <name evidence="2" type="ORF">MCOR_56561</name>
</gene>
<organism evidence="2 3">
    <name type="scientific">Mytilus coruscus</name>
    <name type="common">Sea mussel</name>
    <dbReference type="NCBI Taxonomy" id="42192"/>
    <lineage>
        <taxon>Eukaryota</taxon>
        <taxon>Metazoa</taxon>
        <taxon>Spiralia</taxon>
        <taxon>Lophotrochozoa</taxon>
        <taxon>Mollusca</taxon>
        <taxon>Bivalvia</taxon>
        <taxon>Autobranchia</taxon>
        <taxon>Pteriomorphia</taxon>
        <taxon>Mytilida</taxon>
        <taxon>Mytiloidea</taxon>
        <taxon>Mytilidae</taxon>
        <taxon>Mytilinae</taxon>
        <taxon>Mytilus</taxon>
    </lineage>
</organism>
<evidence type="ECO:0000313" key="3">
    <source>
        <dbReference type="Proteomes" id="UP000507470"/>
    </source>
</evidence>
<evidence type="ECO:0000313" key="2">
    <source>
        <dbReference type="EMBL" id="CAC5424683.1"/>
    </source>
</evidence>
<dbReference type="AlphaFoldDB" id="A0A6J8EXZ4"/>
<sequence>MTECLLRRRRSRNDVPKDRLSIIRSTSFVEKQIVSTILQSRNASQTREDYLTSNEVQAKHYGISSIRFYNVVNCQPLAANPSCTEQSSYQSEVRPAKIIDEGANVEKIIECPGSKMEASKNVSYPVDKFTQTSEIHFNEYSITAEDENRITFTYNVKKTGSGSCTRNFQTETQDTHTFHFESRFTQTAPIEIQYTQVMQEEKQTEKHAPIVTTINTQTPYPVLYQSDSRNYKQEREYEHRINYRSRLSQEDLHMARYPVDIMPNIFPTSEDYSYYFDPNLYFLSSLISEKPVMKQKLNVKKTKEAETNDKNEEKRVTETKEKYIIIQQPPPVHTIVREGQTQTVPTSATSSPSIDMHKLNKYREYLGQLFINQFSRYPMNKQSQMTAISGPRSSLNLGKNNSTYSGQKQERTLISEDLNRIWKKIHQSRQHGSKKLIKLELEFLKQDQYNSQCQEKNILLADYDTNYSKLSSADNEIGVLQRYFEDVSNNAEQTNVKNESLLNQTSLKQMPSKSTHVSGFSFDMGSSMPNAATIRQRIKRLHSKL</sequence>
<name>A0A6J8EXZ4_MYTCO</name>
<evidence type="ECO:0000256" key="1">
    <source>
        <dbReference type="SAM" id="MobiDB-lite"/>
    </source>
</evidence>
<protein>
    <submittedName>
        <fullName evidence="2">VIL2</fullName>
    </submittedName>
</protein>
<dbReference type="Proteomes" id="UP000507470">
    <property type="component" value="Unassembled WGS sequence"/>
</dbReference>
<feature type="region of interest" description="Disordered" evidence="1">
    <location>
        <begin position="389"/>
        <end position="408"/>
    </location>
</feature>
<reference evidence="2 3" key="1">
    <citation type="submission" date="2020-06" db="EMBL/GenBank/DDBJ databases">
        <authorList>
            <person name="Li R."/>
            <person name="Bekaert M."/>
        </authorList>
    </citation>
    <scope>NUCLEOTIDE SEQUENCE [LARGE SCALE GENOMIC DNA]</scope>
    <source>
        <strain evidence="3">wild</strain>
    </source>
</reference>
<keyword evidence="3" id="KW-1185">Reference proteome</keyword>
<dbReference type="EMBL" id="CACVKT020010051">
    <property type="protein sequence ID" value="CAC5424683.1"/>
    <property type="molecule type" value="Genomic_DNA"/>
</dbReference>